<dbReference type="InterPro" id="IPR051470">
    <property type="entry name" value="Thiol:disulfide_interchange"/>
</dbReference>
<dbReference type="PROSITE" id="PS51318">
    <property type="entry name" value="TAT"/>
    <property type="match status" value="1"/>
</dbReference>
<sequence length="242" mass="26622">MMKRRGLVALGAALVPGAAMAQALSPEQRAEVLQLLRQALREDPSILRDALTAVEEAEEANRSSAQTRAIAARAEQLFRDPADPVKGNPQGAVTFVEFFDARCGYCKQLHPTMNQLLQRESDVRVVLKDLPILGPNSVLASRALLAAHRQNLYVPLYEALMRLREEPTEPVLRREAERARIDWARLRREMDDPAITARIARNLDLARALDIQGTPALVIGTTLVPGAVSLAELQRLTAAARG</sequence>
<evidence type="ECO:0000256" key="1">
    <source>
        <dbReference type="SAM" id="SignalP"/>
    </source>
</evidence>
<evidence type="ECO:0000259" key="2">
    <source>
        <dbReference type="PROSITE" id="PS51352"/>
    </source>
</evidence>
<proteinExistence type="predicted"/>
<gene>
    <name evidence="3" type="ORF">KHU32_02280</name>
</gene>
<dbReference type="Gene3D" id="3.40.30.10">
    <property type="entry name" value="Glutaredoxin"/>
    <property type="match status" value="1"/>
</dbReference>
<evidence type="ECO:0000313" key="4">
    <source>
        <dbReference type="Proteomes" id="UP000766336"/>
    </source>
</evidence>
<reference evidence="3 4" key="1">
    <citation type="submission" date="2021-05" db="EMBL/GenBank/DDBJ databases">
        <title>Roseococcus sp. XZZS9, whole genome shotgun sequencing project.</title>
        <authorList>
            <person name="Zhao G."/>
            <person name="Shen L."/>
        </authorList>
    </citation>
    <scope>NUCLEOTIDE SEQUENCE [LARGE SCALE GENOMIC DNA]</scope>
    <source>
        <strain evidence="3 4">XZZS9</strain>
    </source>
</reference>
<protein>
    <submittedName>
        <fullName evidence="3">DsbA family protein</fullName>
    </submittedName>
</protein>
<dbReference type="CDD" id="cd03023">
    <property type="entry name" value="DsbA_Com1_like"/>
    <property type="match status" value="1"/>
</dbReference>
<dbReference type="InterPro" id="IPR001853">
    <property type="entry name" value="DSBA-like_thioredoxin_dom"/>
</dbReference>
<feature type="domain" description="Thioredoxin" evidence="2">
    <location>
        <begin position="51"/>
        <end position="242"/>
    </location>
</feature>
<dbReference type="PANTHER" id="PTHR35272:SF3">
    <property type="entry name" value="THIOL:DISULFIDE INTERCHANGE PROTEIN DSBC"/>
    <property type="match status" value="1"/>
</dbReference>
<dbReference type="PROSITE" id="PS51352">
    <property type="entry name" value="THIOREDOXIN_2"/>
    <property type="match status" value="1"/>
</dbReference>
<dbReference type="InterPro" id="IPR036249">
    <property type="entry name" value="Thioredoxin-like_sf"/>
</dbReference>
<comment type="caution">
    <text evidence="3">The sequence shown here is derived from an EMBL/GenBank/DDBJ whole genome shotgun (WGS) entry which is preliminary data.</text>
</comment>
<name>A0ABS5Q7Y0_9PROT</name>
<organism evidence="3 4">
    <name type="scientific">Roseococcus pinisoli</name>
    <dbReference type="NCBI Taxonomy" id="2835040"/>
    <lineage>
        <taxon>Bacteria</taxon>
        <taxon>Pseudomonadati</taxon>
        <taxon>Pseudomonadota</taxon>
        <taxon>Alphaproteobacteria</taxon>
        <taxon>Acetobacterales</taxon>
        <taxon>Roseomonadaceae</taxon>
        <taxon>Roseococcus</taxon>
    </lineage>
</organism>
<dbReference type="InterPro" id="IPR006311">
    <property type="entry name" value="TAT_signal"/>
</dbReference>
<dbReference type="Proteomes" id="UP000766336">
    <property type="component" value="Unassembled WGS sequence"/>
</dbReference>
<feature type="signal peptide" evidence="1">
    <location>
        <begin position="1"/>
        <end position="21"/>
    </location>
</feature>
<keyword evidence="1" id="KW-0732">Signal</keyword>
<dbReference type="PANTHER" id="PTHR35272">
    <property type="entry name" value="THIOL:DISULFIDE INTERCHANGE PROTEIN DSBC-RELATED"/>
    <property type="match status" value="1"/>
</dbReference>
<feature type="chain" id="PRO_5046189374" evidence="1">
    <location>
        <begin position="22"/>
        <end position="242"/>
    </location>
</feature>
<dbReference type="Pfam" id="PF01323">
    <property type="entry name" value="DSBA"/>
    <property type="match status" value="1"/>
</dbReference>
<dbReference type="SUPFAM" id="SSF52833">
    <property type="entry name" value="Thioredoxin-like"/>
    <property type="match status" value="1"/>
</dbReference>
<keyword evidence="4" id="KW-1185">Reference proteome</keyword>
<dbReference type="RefSeq" id="WP_213668413.1">
    <property type="nucleotide sequence ID" value="NZ_JAHCDA010000001.1"/>
</dbReference>
<dbReference type="InterPro" id="IPR013766">
    <property type="entry name" value="Thioredoxin_domain"/>
</dbReference>
<accession>A0ABS5Q7Y0</accession>
<dbReference type="EMBL" id="JAHCDA010000001">
    <property type="protein sequence ID" value="MBS7809746.1"/>
    <property type="molecule type" value="Genomic_DNA"/>
</dbReference>
<evidence type="ECO:0000313" key="3">
    <source>
        <dbReference type="EMBL" id="MBS7809746.1"/>
    </source>
</evidence>